<sequence>MTALALVLLGVGVVGAVLHVRRPVLVVVPVLAAAVAVAAGLLDGDGLRDVVDALAPPLAFLLLSVPMAVLLDRLGAFDAVARRLPARWLAPGLWALGAVTVALVNLDAAVVLLTPLAVAAARRSGLDARGLALQPFLLAALASTLLPVSNLTNLIAEERDPQGPGAFLVHLGLPTVAMVVVGYLLWAVWWRPSVPPGGPVGPPASPPPPRPAAEPAPASGGDDRAATVTAVLVGAALLVGFTVGGAVGVPPWVVVAVVLVGLAVRARAVPVRSVPWTSALAVLALAVLAVAAAARVDIGALLGDGRGPLGTLRIVAVAAVAANLVNNLPAFLAGVPSLPPTEGARWAWLLGVDAGPTVLVSGSLAGLLWLEVVRRSGLALSWRDVARAGLRVGVPALAVGAVVLALTGA</sequence>
<comment type="similarity">
    <text evidence="3">Belongs to the CitM (TC 2.A.11) transporter family.</text>
</comment>
<dbReference type="GO" id="GO:0046685">
    <property type="term" value="P:response to arsenic-containing substance"/>
    <property type="evidence" value="ECO:0007669"/>
    <property type="project" value="UniProtKB-KW"/>
</dbReference>
<feature type="transmembrane region" description="Helical" evidence="11">
    <location>
        <begin position="390"/>
        <end position="408"/>
    </location>
</feature>
<dbReference type="GO" id="GO:0005886">
    <property type="term" value="C:plasma membrane"/>
    <property type="evidence" value="ECO:0007669"/>
    <property type="project" value="UniProtKB-SubCell"/>
</dbReference>
<feature type="compositionally biased region" description="Pro residues" evidence="10">
    <location>
        <begin position="200"/>
        <end position="214"/>
    </location>
</feature>
<evidence type="ECO:0000256" key="9">
    <source>
        <dbReference type="ARBA" id="ARBA00023136"/>
    </source>
</evidence>
<feature type="region of interest" description="Disordered" evidence="10">
    <location>
        <begin position="200"/>
        <end position="222"/>
    </location>
</feature>
<proteinExistence type="inferred from homology"/>
<keyword evidence="4" id="KW-0813">Transport</keyword>
<reference evidence="13" key="1">
    <citation type="submission" date="2023-01" db="EMBL/GenBank/DDBJ databases">
        <title>The diversity of Class Acidimicrobiia in South China Sea sediment environments and the proposal of Iamia marina sp. nov., a novel species of the genus Iamia.</title>
        <authorList>
            <person name="He Y."/>
            <person name="Tian X."/>
        </authorList>
    </citation>
    <scope>NUCLEOTIDE SEQUENCE</scope>
    <source>
        <strain evidence="13">DSM 19957</strain>
    </source>
</reference>
<dbReference type="PANTHER" id="PTHR43302">
    <property type="entry name" value="TRANSPORTER ARSB-RELATED"/>
    <property type="match status" value="1"/>
</dbReference>
<feature type="transmembrane region" description="Helical" evidence="11">
    <location>
        <begin position="54"/>
        <end position="71"/>
    </location>
</feature>
<keyword evidence="7" id="KW-0059">Arsenical resistance</keyword>
<feature type="transmembrane region" description="Helical" evidence="11">
    <location>
        <begin position="168"/>
        <end position="189"/>
    </location>
</feature>
<keyword evidence="5" id="KW-1003">Cell membrane</keyword>
<dbReference type="RefSeq" id="WP_272737206.1">
    <property type="nucleotide sequence ID" value="NZ_CP116942.1"/>
</dbReference>
<evidence type="ECO:0000256" key="11">
    <source>
        <dbReference type="SAM" id="Phobius"/>
    </source>
</evidence>
<feature type="transmembrane region" description="Helical" evidence="11">
    <location>
        <begin position="249"/>
        <end position="266"/>
    </location>
</feature>
<feature type="transmembrane region" description="Helical" evidence="11">
    <location>
        <begin position="273"/>
        <end position="294"/>
    </location>
</feature>
<dbReference type="EMBL" id="CP116942">
    <property type="protein sequence ID" value="WCO67685.1"/>
    <property type="molecule type" value="Genomic_DNA"/>
</dbReference>
<evidence type="ECO:0000256" key="8">
    <source>
        <dbReference type="ARBA" id="ARBA00022989"/>
    </source>
</evidence>
<dbReference type="Proteomes" id="UP001216390">
    <property type="component" value="Chromosome"/>
</dbReference>
<feature type="transmembrane region" description="Helical" evidence="11">
    <location>
        <begin position="25"/>
        <end position="42"/>
    </location>
</feature>
<feature type="transmembrane region" description="Helical" evidence="11">
    <location>
        <begin position="225"/>
        <end position="243"/>
    </location>
</feature>
<dbReference type="InterPro" id="IPR004680">
    <property type="entry name" value="Cit_transptr-like_dom"/>
</dbReference>
<evidence type="ECO:0000256" key="4">
    <source>
        <dbReference type="ARBA" id="ARBA00022448"/>
    </source>
</evidence>
<keyword evidence="8 11" id="KW-1133">Transmembrane helix</keyword>
<evidence type="ECO:0000256" key="2">
    <source>
        <dbReference type="ARBA" id="ARBA00006433"/>
    </source>
</evidence>
<name>A0AAE9Y696_9ACTN</name>
<feature type="transmembrane region" description="Helical" evidence="11">
    <location>
        <begin position="314"/>
        <end position="335"/>
    </location>
</feature>
<evidence type="ECO:0000256" key="10">
    <source>
        <dbReference type="SAM" id="MobiDB-lite"/>
    </source>
</evidence>
<comment type="subcellular location">
    <subcellularLocation>
        <location evidence="1">Cell membrane</location>
        <topology evidence="1">Multi-pass membrane protein</topology>
    </subcellularLocation>
</comment>
<dbReference type="AlphaFoldDB" id="A0AAE9Y696"/>
<evidence type="ECO:0000256" key="5">
    <source>
        <dbReference type="ARBA" id="ARBA00022475"/>
    </source>
</evidence>
<protein>
    <submittedName>
        <fullName evidence="13">ArsB/NhaD family transporter</fullName>
    </submittedName>
</protein>
<feature type="transmembrane region" description="Helical" evidence="11">
    <location>
        <begin position="347"/>
        <end position="370"/>
    </location>
</feature>
<keyword evidence="9 11" id="KW-0472">Membrane</keyword>
<feature type="transmembrane region" description="Helical" evidence="11">
    <location>
        <begin position="130"/>
        <end position="148"/>
    </location>
</feature>
<dbReference type="Pfam" id="PF03600">
    <property type="entry name" value="CitMHS"/>
    <property type="match status" value="1"/>
</dbReference>
<comment type="similarity">
    <text evidence="2">Belongs to the ArsB family.</text>
</comment>
<feature type="domain" description="Citrate transporter-like" evidence="12">
    <location>
        <begin position="27"/>
        <end position="343"/>
    </location>
</feature>
<dbReference type="GO" id="GO:0015105">
    <property type="term" value="F:arsenite transmembrane transporter activity"/>
    <property type="evidence" value="ECO:0007669"/>
    <property type="project" value="InterPro"/>
</dbReference>
<evidence type="ECO:0000256" key="3">
    <source>
        <dbReference type="ARBA" id="ARBA00009843"/>
    </source>
</evidence>
<evidence type="ECO:0000259" key="12">
    <source>
        <dbReference type="Pfam" id="PF03600"/>
    </source>
</evidence>
<gene>
    <name evidence="13" type="ORF">PO878_02975</name>
</gene>
<dbReference type="PANTHER" id="PTHR43302:SF5">
    <property type="entry name" value="TRANSPORTER ARSB-RELATED"/>
    <property type="match status" value="1"/>
</dbReference>
<evidence type="ECO:0000313" key="14">
    <source>
        <dbReference type="Proteomes" id="UP001216390"/>
    </source>
</evidence>
<keyword evidence="14" id="KW-1185">Reference proteome</keyword>
<organism evidence="13 14">
    <name type="scientific">Iamia majanohamensis</name>
    <dbReference type="NCBI Taxonomy" id="467976"/>
    <lineage>
        <taxon>Bacteria</taxon>
        <taxon>Bacillati</taxon>
        <taxon>Actinomycetota</taxon>
        <taxon>Acidimicrobiia</taxon>
        <taxon>Acidimicrobiales</taxon>
        <taxon>Iamiaceae</taxon>
        <taxon>Iamia</taxon>
    </lineage>
</organism>
<keyword evidence="6 11" id="KW-0812">Transmembrane</keyword>
<feature type="transmembrane region" description="Helical" evidence="11">
    <location>
        <begin position="91"/>
        <end position="118"/>
    </location>
</feature>
<dbReference type="KEGG" id="ima:PO878_02975"/>
<dbReference type="PRINTS" id="PR00758">
    <property type="entry name" value="ARSENICPUMP"/>
</dbReference>
<evidence type="ECO:0000256" key="1">
    <source>
        <dbReference type="ARBA" id="ARBA00004651"/>
    </source>
</evidence>
<evidence type="ECO:0000256" key="6">
    <source>
        <dbReference type="ARBA" id="ARBA00022692"/>
    </source>
</evidence>
<accession>A0AAE9Y696</accession>
<evidence type="ECO:0000256" key="7">
    <source>
        <dbReference type="ARBA" id="ARBA00022849"/>
    </source>
</evidence>
<evidence type="ECO:0000313" key="13">
    <source>
        <dbReference type="EMBL" id="WCO67685.1"/>
    </source>
</evidence>
<dbReference type="InterPro" id="IPR000802">
    <property type="entry name" value="Arsenical_pump_ArsB"/>
</dbReference>